<dbReference type="RefSeq" id="WP_004766401.1">
    <property type="nucleotide sequence ID" value="NZ_AHMY02000054.1"/>
</dbReference>
<dbReference type="Pfam" id="PF09995">
    <property type="entry name" value="MPAB_Lcp_cat"/>
    <property type="match status" value="1"/>
</dbReference>
<evidence type="ECO:0000259" key="1">
    <source>
        <dbReference type="Pfam" id="PF09995"/>
    </source>
</evidence>
<dbReference type="InterPro" id="IPR018713">
    <property type="entry name" value="MPAB/Lcp_cat_dom"/>
</dbReference>
<dbReference type="GO" id="GO:0016491">
    <property type="term" value="F:oxidoreductase activity"/>
    <property type="evidence" value="ECO:0007669"/>
    <property type="project" value="InterPro"/>
</dbReference>
<accession>A0A0E2B030</accession>
<gene>
    <name evidence="2" type="ORF">LEP1GSC081_3821</name>
</gene>
<name>A0A0E2B030_9LEPT</name>
<dbReference type="PANTHER" id="PTHR37539:SF1">
    <property type="entry name" value="ER-BOUND OXYGENASE MPAB_MPAB'_RUBBER OXYGENASE CATALYTIC DOMAIN-CONTAINING PROTEIN"/>
    <property type="match status" value="1"/>
</dbReference>
<feature type="domain" description="ER-bound oxygenase mpaB/mpaB'/Rubber oxygenase catalytic" evidence="1">
    <location>
        <begin position="107"/>
        <end position="308"/>
    </location>
</feature>
<evidence type="ECO:0000313" key="3">
    <source>
        <dbReference type="Proteomes" id="UP000006253"/>
    </source>
</evidence>
<dbReference type="InterPro" id="IPR037473">
    <property type="entry name" value="Lcp-like"/>
</dbReference>
<sequence length="372" mass="42372">MQNFIKYRSVTDVYADQVIQDYFQSDKKDKLRSLALFNILTQNFGPIPTELPSYFKEYFEKTSVLPEWANLKKIQIAERVFATYGPQILMILCCKSLPMAYTCGNGAEVLVYTGRLVEENGSTQKVFRRLMETTQFVVSVLKEGGLSQGGEGIRAAQKVRLMHASIRHFIFESNQWKEEWGKPINQQDMAGTLQSFSSLILEGLAFSGITLDEEEKDSYIHLWKVAGHILGVLPELSPDTYEDAYALGLSIFQDQRRKSEAGKILAKSLLDFMEYMVPGNLLDGAPLYFLQKYLGKENCEILELPWEEKEILGEILEKVITGFDETLSENDHFQKLAAHFSSKLILGMDNFYYKGKKAKFEIPPSLKGNWGV</sequence>
<dbReference type="PANTHER" id="PTHR37539">
    <property type="entry name" value="SECRETED PROTEIN-RELATED"/>
    <property type="match status" value="1"/>
</dbReference>
<evidence type="ECO:0000313" key="2">
    <source>
        <dbReference type="EMBL" id="EKO14487.1"/>
    </source>
</evidence>
<proteinExistence type="predicted"/>
<dbReference type="AlphaFoldDB" id="A0A0E2B030"/>
<comment type="caution">
    <text evidence="2">The sequence shown here is derived from an EMBL/GenBank/DDBJ whole genome shotgun (WGS) entry which is preliminary data.</text>
</comment>
<organism evidence="2 3">
    <name type="scientific">Leptospira kirschneri str. H1</name>
    <dbReference type="NCBI Taxonomy" id="1049966"/>
    <lineage>
        <taxon>Bacteria</taxon>
        <taxon>Pseudomonadati</taxon>
        <taxon>Spirochaetota</taxon>
        <taxon>Spirochaetia</taxon>
        <taxon>Leptospirales</taxon>
        <taxon>Leptospiraceae</taxon>
        <taxon>Leptospira</taxon>
    </lineage>
</organism>
<protein>
    <submittedName>
        <fullName evidence="2">PF09995 family protein</fullName>
    </submittedName>
</protein>
<reference evidence="2 3" key="1">
    <citation type="submission" date="2012-10" db="EMBL/GenBank/DDBJ databases">
        <authorList>
            <person name="Harkins D.M."/>
            <person name="Durkin A.S."/>
            <person name="Brinkac L.M."/>
            <person name="Selengut J.D."/>
            <person name="Sanka R."/>
            <person name="DePew J."/>
            <person name="Purushe J."/>
            <person name="Peacock S.J."/>
            <person name="Thaipadungpanit J."/>
            <person name="Wuthiekanun V.W."/>
            <person name="Day N.P."/>
            <person name="Vinetz J.M."/>
            <person name="Sutton G.G."/>
            <person name="Nelson W.C."/>
            <person name="Fouts D.E."/>
        </authorList>
    </citation>
    <scope>NUCLEOTIDE SEQUENCE [LARGE SCALE GENOMIC DNA]</scope>
    <source>
        <strain evidence="2 3">H1</strain>
    </source>
</reference>
<dbReference type="Proteomes" id="UP000006253">
    <property type="component" value="Unassembled WGS sequence"/>
</dbReference>
<dbReference type="EMBL" id="AHMY02000054">
    <property type="protein sequence ID" value="EKO14487.1"/>
    <property type="molecule type" value="Genomic_DNA"/>
</dbReference>